<dbReference type="EMBL" id="CATNWA010006324">
    <property type="protein sequence ID" value="CAI9551869.1"/>
    <property type="molecule type" value="Genomic_DNA"/>
</dbReference>
<evidence type="ECO:0000313" key="2">
    <source>
        <dbReference type="Proteomes" id="UP001162483"/>
    </source>
</evidence>
<reference evidence="1" key="1">
    <citation type="submission" date="2023-05" db="EMBL/GenBank/DDBJ databases">
        <authorList>
            <person name="Stuckert A."/>
        </authorList>
    </citation>
    <scope>NUCLEOTIDE SEQUENCE</scope>
</reference>
<gene>
    <name evidence="1" type="ORF">SPARVUS_LOCUS3800365</name>
</gene>
<protein>
    <submittedName>
        <fullName evidence="1">Uncharacterized protein</fullName>
    </submittedName>
</protein>
<proteinExistence type="predicted"/>
<comment type="caution">
    <text evidence="1">The sequence shown here is derived from an EMBL/GenBank/DDBJ whole genome shotgun (WGS) entry which is preliminary data.</text>
</comment>
<keyword evidence="2" id="KW-1185">Reference proteome</keyword>
<name>A0ABN9BWJ3_9NEOB</name>
<dbReference type="Proteomes" id="UP001162483">
    <property type="component" value="Unassembled WGS sequence"/>
</dbReference>
<feature type="non-terminal residue" evidence="1">
    <location>
        <position position="59"/>
    </location>
</feature>
<accession>A0ABN9BWJ3</accession>
<evidence type="ECO:0000313" key="1">
    <source>
        <dbReference type="EMBL" id="CAI9551869.1"/>
    </source>
</evidence>
<organism evidence="1 2">
    <name type="scientific">Staurois parvus</name>
    <dbReference type="NCBI Taxonomy" id="386267"/>
    <lineage>
        <taxon>Eukaryota</taxon>
        <taxon>Metazoa</taxon>
        <taxon>Chordata</taxon>
        <taxon>Craniata</taxon>
        <taxon>Vertebrata</taxon>
        <taxon>Euteleostomi</taxon>
        <taxon>Amphibia</taxon>
        <taxon>Batrachia</taxon>
        <taxon>Anura</taxon>
        <taxon>Neobatrachia</taxon>
        <taxon>Ranoidea</taxon>
        <taxon>Ranidae</taxon>
        <taxon>Staurois</taxon>
    </lineage>
</organism>
<sequence length="59" mass="6583">MVSPPLALYSVPNLHFKADNFTSRLSYQRQVGNLLCKGSCAVQGILPQSLINVMEFHFT</sequence>